<evidence type="ECO:0000256" key="9">
    <source>
        <dbReference type="ARBA" id="ARBA00022737"/>
    </source>
</evidence>
<dbReference type="InterPro" id="IPR001611">
    <property type="entry name" value="Leu-rich_rpt"/>
</dbReference>
<keyword evidence="4" id="KW-0597">Phosphoprotein</keyword>
<dbReference type="InterPro" id="IPR043502">
    <property type="entry name" value="DNA/RNA_pol_sf"/>
</dbReference>
<keyword evidence="8 21" id="KW-0732">Signal</keyword>
<dbReference type="SUPFAM" id="SSF52058">
    <property type="entry name" value="L domain-like"/>
    <property type="match status" value="1"/>
</dbReference>
<feature type="region of interest" description="Disordered" evidence="19">
    <location>
        <begin position="406"/>
        <end position="429"/>
    </location>
</feature>
<dbReference type="PANTHER" id="PTHR48006">
    <property type="entry name" value="LEUCINE-RICH REPEAT-CONTAINING PROTEIN DDB_G0281931-RELATED"/>
    <property type="match status" value="1"/>
</dbReference>
<dbReference type="Gene3D" id="2.60.120.430">
    <property type="entry name" value="Galactose-binding lectin"/>
    <property type="match status" value="1"/>
</dbReference>
<dbReference type="GO" id="GO:0004674">
    <property type="term" value="F:protein serine/threonine kinase activity"/>
    <property type="evidence" value="ECO:0007669"/>
    <property type="project" value="UniProtKB-KW"/>
</dbReference>
<keyword evidence="7 20" id="KW-0812">Transmembrane</keyword>
<evidence type="ECO:0000256" key="8">
    <source>
        <dbReference type="ARBA" id="ARBA00022729"/>
    </source>
</evidence>
<dbReference type="PROSITE" id="PS00108">
    <property type="entry name" value="PROTEIN_KINASE_ST"/>
    <property type="match status" value="1"/>
</dbReference>
<dbReference type="OrthoDB" id="1397855at2759"/>
<dbReference type="EC" id="2.7.11.1" evidence="2"/>
<feature type="signal peptide" evidence="21">
    <location>
        <begin position="1"/>
        <end position="23"/>
    </location>
</feature>
<evidence type="ECO:0000256" key="18">
    <source>
        <dbReference type="ARBA" id="ARBA00048679"/>
    </source>
</evidence>
<evidence type="ECO:0000256" key="5">
    <source>
        <dbReference type="ARBA" id="ARBA00022614"/>
    </source>
</evidence>
<dbReference type="Pfam" id="PF23598">
    <property type="entry name" value="LRR_14"/>
    <property type="match status" value="1"/>
</dbReference>
<dbReference type="Pfam" id="PF11721">
    <property type="entry name" value="Malectin"/>
    <property type="match status" value="1"/>
</dbReference>
<dbReference type="InterPro" id="IPR001245">
    <property type="entry name" value="Ser-Thr/Tyr_kinase_cat_dom"/>
</dbReference>
<dbReference type="FunFam" id="1.10.510.10:FF:000044">
    <property type="entry name" value="Putative LRR receptor-like serine/threonine-protein kinase"/>
    <property type="match status" value="1"/>
</dbReference>
<evidence type="ECO:0000256" key="7">
    <source>
        <dbReference type="ARBA" id="ARBA00022692"/>
    </source>
</evidence>
<keyword evidence="12" id="KW-0067">ATP-binding</keyword>
<evidence type="ECO:0000256" key="17">
    <source>
        <dbReference type="ARBA" id="ARBA00047899"/>
    </source>
</evidence>
<feature type="compositionally biased region" description="Basic and acidic residues" evidence="19">
    <location>
        <begin position="406"/>
        <end position="419"/>
    </location>
</feature>
<protein>
    <recommendedName>
        <fullName evidence="2">non-specific serine/threonine protein kinase</fullName>
        <ecNumber evidence="2">2.7.11.1</ecNumber>
    </recommendedName>
</protein>
<feature type="region of interest" description="Disordered" evidence="19">
    <location>
        <begin position="1136"/>
        <end position="1156"/>
    </location>
</feature>
<keyword evidence="3" id="KW-0723">Serine/threonine-protein kinase</keyword>
<dbReference type="Gene3D" id="3.80.10.10">
    <property type="entry name" value="Ribonuclease Inhibitor"/>
    <property type="match status" value="3"/>
</dbReference>
<name>A0A2Z6N6R1_TRISU</name>
<keyword evidence="13 20" id="KW-1133">Transmembrane helix</keyword>
<evidence type="ECO:0000256" key="10">
    <source>
        <dbReference type="ARBA" id="ARBA00022741"/>
    </source>
</evidence>
<dbReference type="PANTHER" id="PTHR48006:SF54">
    <property type="entry name" value="LRR RECEPTOR-LIKE KINASE"/>
    <property type="match status" value="1"/>
</dbReference>
<dbReference type="InterPro" id="IPR055414">
    <property type="entry name" value="LRR_R13L4/SHOC2-like"/>
</dbReference>
<keyword evidence="10" id="KW-0547">Nucleotide-binding</keyword>
<dbReference type="InterPro" id="IPR008271">
    <property type="entry name" value="Ser/Thr_kinase_AS"/>
</dbReference>
<evidence type="ECO:0000256" key="12">
    <source>
        <dbReference type="ARBA" id="ARBA00022840"/>
    </source>
</evidence>
<dbReference type="FunFam" id="3.30.200.20:FF:000217">
    <property type="entry name" value="probable LRR receptor-like serine/threonine-protein kinase At1g53430"/>
    <property type="match status" value="1"/>
</dbReference>
<dbReference type="InterPro" id="IPR011009">
    <property type="entry name" value="Kinase-like_dom_sf"/>
</dbReference>
<comment type="subcellular location">
    <subcellularLocation>
        <location evidence="1">Membrane</location>
        <topology evidence="1">Single-pass type I membrane protein</topology>
    </subcellularLocation>
</comment>
<feature type="chain" id="PRO_5016315149" description="non-specific serine/threonine protein kinase" evidence="21">
    <location>
        <begin position="24"/>
        <end position="1168"/>
    </location>
</feature>
<evidence type="ECO:0000256" key="14">
    <source>
        <dbReference type="ARBA" id="ARBA00023136"/>
    </source>
</evidence>
<evidence type="ECO:0000256" key="3">
    <source>
        <dbReference type="ARBA" id="ARBA00022527"/>
    </source>
</evidence>
<comment type="catalytic activity">
    <reaction evidence="17">
        <text>L-threonyl-[protein] + ATP = O-phospho-L-threonyl-[protein] + ADP + H(+)</text>
        <dbReference type="Rhea" id="RHEA:46608"/>
        <dbReference type="Rhea" id="RHEA-COMP:11060"/>
        <dbReference type="Rhea" id="RHEA-COMP:11605"/>
        <dbReference type="ChEBI" id="CHEBI:15378"/>
        <dbReference type="ChEBI" id="CHEBI:30013"/>
        <dbReference type="ChEBI" id="CHEBI:30616"/>
        <dbReference type="ChEBI" id="CHEBI:61977"/>
        <dbReference type="ChEBI" id="CHEBI:456216"/>
        <dbReference type="EC" id="2.7.11.1"/>
    </reaction>
</comment>
<evidence type="ECO:0000313" key="24">
    <source>
        <dbReference type="Proteomes" id="UP000242715"/>
    </source>
</evidence>
<dbReference type="InterPro" id="IPR000719">
    <property type="entry name" value="Prot_kinase_dom"/>
</dbReference>
<dbReference type="AlphaFoldDB" id="A0A2Z6N6R1"/>
<dbReference type="SUPFAM" id="SSF56112">
    <property type="entry name" value="Protein kinase-like (PK-like)"/>
    <property type="match status" value="1"/>
</dbReference>
<evidence type="ECO:0000256" key="2">
    <source>
        <dbReference type="ARBA" id="ARBA00012513"/>
    </source>
</evidence>
<evidence type="ECO:0000256" key="15">
    <source>
        <dbReference type="ARBA" id="ARBA00023170"/>
    </source>
</evidence>
<gene>
    <name evidence="23" type="ORF">TSUD_54080</name>
</gene>
<organism evidence="23 24">
    <name type="scientific">Trifolium subterraneum</name>
    <name type="common">Subterranean clover</name>
    <dbReference type="NCBI Taxonomy" id="3900"/>
    <lineage>
        <taxon>Eukaryota</taxon>
        <taxon>Viridiplantae</taxon>
        <taxon>Streptophyta</taxon>
        <taxon>Embryophyta</taxon>
        <taxon>Tracheophyta</taxon>
        <taxon>Spermatophyta</taxon>
        <taxon>Magnoliopsida</taxon>
        <taxon>eudicotyledons</taxon>
        <taxon>Gunneridae</taxon>
        <taxon>Pentapetalae</taxon>
        <taxon>rosids</taxon>
        <taxon>fabids</taxon>
        <taxon>Fabales</taxon>
        <taxon>Fabaceae</taxon>
        <taxon>Papilionoideae</taxon>
        <taxon>50 kb inversion clade</taxon>
        <taxon>NPAAA clade</taxon>
        <taxon>Hologalegina</taxon>
        <taxon>IRL clade</taxon>
        <taxon>Trifolieae</taxon>
        <taxon>Trifolium</taxon>
    </lineage>
</organism>
<dbReference type="InterPro" id="IPR051824">
    <property type="entry name" value="LRR_Rcpt-Like_S/T_Kinase"/>
</dbReference>
<evidence type="ECO:0000256" key="20">
    <source>
        <dbReference type="SAM" id="Phobius"/>
    </source>
</evidence>
<dbReference type="GO" id="GO:0016020">
    <property type="term" value="C:membrane"/>
    <property type="evidence" value="ECO:0007669"/>
    <property type="project" value="UniProtKB-SubCell"/>
</dbReference>
<dbReference type="Proteomes" id="UP000242715">
    <property type="component" value="Unassembled WGS sequence"/>
</dbReference>
<dbReference type="SUPFAM" id="SSF56672">
    <property type="entry name" value="DNA/RNA polymerases"/>
    <property type="match status" value="1"/>
</dbReference>
<feature type="domain" description="Protein kinase" evidence="22">
    <location>
        <begin position="825"/>
        <end position="1106"/>
    </location>
</feature>
<evidence type="ECO:0000259" key="22">
    <source>
        <dbReference type="PROSITE" id="PS50011"/>
    </source>
</evidence>
<keyword evidence="6" id="KW-0808">Transferase</keyword>
<dbReference type="GO" id="GO:0005524">
    <property type="term" value="F:ATP binding"/>
    <property type="evidence" value="ECO:0007669"/>
    <property type="project" value="UniProtKB-KW"/>
</dbReference>
<feature type="region of interest" description="Disordered" evidence="19">
    <location>
        <begin position="441"/>
        <end position="460"/>
    </location>
</feature>
<evidence type="ECO:0000313" key="23">
    <source>
        <dbReference type="EMBL" id="GAU31585.1"/>
    </source>
</evidence>
<keyword evidence="9" id="KW-0677">Repeat</keyword>
<dbReference type="FunFam" id="3.80.10.10:FF:000452">
    <property type="entry name" value="Probable LRR receptor-like serine/threonine-protein kinase RFK1"/>
    <property type="match status" value="1"/>
</dbReference>
<dbReference type="InterPro" id="IPR032675">
    <property type="entry name" value="LRR_dom_sf"/>
</dbReference>
<keyword evidence="5" id="KW-0433">Leucine-rich repeat</keyword>
<comment type="catalytic activity">
    <reaction evidence="18">
        <text>L-seryl-[protein] + ATP = O-phospho-L-seryl-[protein] + ADP + H(+)</text>
        <dbReference type="Rhea" id="RHEA:17989"/>
        <dbReference type="Rhea" id="RHEA-COMP:9863"/>
        <dbReference type="Rhea" id="RHEA-COMP:11604"/>
        <dbReference type="ChEBI" id="CHEBI:15378"/>
        <dbReference type="ChEBI" id="CHEBI:29999"/>
        <dbReference type="ChEBI" id="CHEBI:30616"/>
        <dbReference type="ChEBI" id="CHEBI:83421"/>
        <dbReference type="ChEBI" id="CHEBI:456216"/>
        <dbReference type="EC" id="2.7.11.1"/>
    </reaction>
</comment>
<keyword evidence="11" id="KW-0418">Kinase</keyword>
<keyword evidence="24" id="KW-1185">Reference proteome</keyword>
<evidence type="ECO:0000256" key="16">
    <source>
        <dbReference type="ARBA" id="ARBA00023180"/>
    </source>
</evidence>
<evidence type="ECO:0000256" key="4">
    <source>
        <dbReference type="ARBA" id="ARBA00022553"/>
    </source>
</evidence>
<evidence type="ECO:0000256" key="21">
    <source>
        <dbReference type="SAM" id="SignalP"/>
    </source>
</evidence>
<dbReference type="Gene3D" id="1.10.510.10">
    <property type="entry name" value="Transferase(Phosphotransferase) domain 1"/>
    <property type="match status" value="1"/>
</dbReference>
<dbReference type="FunFam" id="2.60.120.430:FF:000004">
    <property type="entry name" value="Putative leucine-rich repeat receptor-like serine/threonine-protein kinase"/>
    <property type="match status" value="1"/>
</dbReference>
<dbReference type="Gene3D" id="3.30.200.20">
    <property type="entry name" value="Phosphorylase Kinase, domain 1"/>
    <property type="match status" value="1"/>
</dbReference>
<reference evidence="24" key="1">
    <citation type="journal article" date="2017" name="Front. Plant Sci.">
        <title>Climate Clever Clovers: New Paradigm to Reduce the Environmental Footprint of Ruminants by Breeding Low Methanogenic Forages Utilizing Haplotype Variation.</title>
        <authorList>
            <person name="Kaur P."/>
            <person name="Appels R."/>
            <person name="Bayer P.E."/>
            <person name="Keeble-Gagnere G."/>
            <person name="Wang J."/>
            <person name="Hirakawa H."/>
            <person name="Shirasawa K."/>
            <person name="Vercoe P."/>
            <person name="Stefanova K."/>
            <person name="Durmic Z."/>
            <person name="Nichols P."/>
            <person name="Revell C."/>
            <person name="Isobe S.N."/>
            <person name="Edwards D."/>
            <person name="Erskine W."/>
        </authorList>
    </citation>
    <scope>NUCLEOTIDE SEQUENCE [LARGE SCALE GENOMIC DNA]</scope>
    <source>
        <strain evidence="24">cv. Daliak</strain>
    </source>
</reference>
<dbReference type="FunFam" id="3.80.10.10:FF:000433">
    <property type="entry name" value="Putative LRR receptor-like serine/threonine-protein kinase isoform A"/>
    <property type="match status" value="1"/>
</dbReference>
<dbReference type="EMBL" id="DF973460">
    <property type="protein sequence ID" value="GAU31585.1"/>
    <property type="molecule type" value="Genomic_DNA"/>
</dbReference>
<evidence type="ECO:0000256" key="13">
    <source>
        <dbReference type="ARBA" id="ARBA00022989"/>
    </source>
</evidence>
<proteinExistence type="predicted"/>
<evidence type="ECO:0000256" key="11">
    <source>
        <dbReference type="ARBA" id="ARBA00022777"/>
    </source>
</evidence>
<evidence type="ECO:0000256" key="6">
    <source>
        <dbReference type="ARBA" id="ARBA00022679"/>
    </source>
</evidence>
<sequence>MSTSSQFLFLSLTVICFISLTASATTTIHPVEKKALEGIAKSLGKKDWNFDIDPCSNKSNWVSPTITNIKHNNAEVVNEVICNCSVAGDNFCHVVIINLNGQSLPGTLPPELNKLSYLQTIDLSRNYLSGTIPKEWGTMTNLLKISLHGNRLTGSIPGEIANISTLRILEVWTNQMSGYLPPELGNLNQIRTLRVSSNNFTGELPVTLAKLTTLQDFQIDDNQFSGKIPDYIQNWRNINKLMIQGSGLSGPIPSGISLLTNLTDLRISDLNGSVYAPLPQLNNMALLKILVLRNCNINGTLPKSLGNMTTLKHLDLSFNKLSGTIPMAYAIADTKLTYIFLTGNLLTGQVPPWGKKNVYAGGTSVAFITYYNLKFRKSGLSHGDSQTRMQMDGFIHVLCRRVDSASHNEIKTESGEKSGPESGADPALQVKESESLSKVFAEPNGLPPARDVDNEIPIKSGFDPVDVRPHRYPHLQKNEIEKQVEQMLALNKEKDGIWRYSVDYNAVNKATVPEKDLSYNNFNISQGIQMCQDAKVNLFSTSWAHNDIGTDSCLRECPKREFLHASYSLYINCGGKQARVNNTSYEDDSESSGSARFVASQTGKWASSTTGAFIDSDQHGDSYTRKNTSTLTMVDAELYMTARVSPISLTYFAFCLENGRYTVDLHFAEIMFINDQTYGSLGRRLFDIYLQGKPMQKDFNIAEEAGGVGKKVVKRYKKVVVTNNTLEIRLYWAGKGREALPDKSVYGPLISAISMESDSAPRSMSAGTVVGIVVAATIIIILLFGILWWKGCFGKKNSLERELKSLDLQTSLFTFRQIRAATNNFDISNKIGEGGFGPVFKGCLPNGTLIAVKQLSSKSKQGNREFLNEISMISALQHPYLVKLYGCCVEGDQLLLIYEYLENNSLARALFGPEEHQIKLDWSTRKKICIGIARGLAYLHEESRLKVVHRDIKATNVLLDTKLDPKISDFGLAKLDEEDNTHISTRIAGTYGYMAPEYAMRGYLTDKADVYSFGVVALEIVSGKSNTLYRSKEEAFYLLDWAHLLKERGDVMELVDRRLGSDFKKKEVTVMINVALLCTNATSNLRPSMSSVVSMLEGKTMVPEFVSESSEVMDENKVEVMRQYYYQMEETKISKSETQSRRLLNDGPWTTSSSSAADLYPIHGDSSY</sequence>
<evidence type="ECO:0000256" key="19">
    <source>
        <dbReference type="SAM" id="MobiDB-lite"/>
    </source>
</evidence>
<dbReference type="CDD" id="cd14066">
    <property type="entry name" value="STKc_IRAK"/>
    <property type="match status" value="1"/>
</dbReference>
<keyword evidence="16" id="KW-0325">Glycoprotein</keyword>
<dbReference type="SMART" id="SM00220">
    <property type="entry name" value="S_TKc"/>
    <property type="match status" value="1"/>
</dbReference>
<dbReference type="InterPro" id="IPR021720">
    <property type="entry name" value="Malectin_dom"/>
</dbReference>
<dbReference type="Pfam" id="PF07714">
    <property type="entry name" value="PK_Tyr_Ser-Thr"/>
    <property type="match status" value="1"/>
</dbReference>
<feature type="transmembrane region" description="Helical" evidence="20">
    <location>
        <begin position="764"/>
        <end position="789"/>
    </location>
</feature>
<keyword evidence="15" id="KW-0675">Receptor</keyword>
<keyword evidence="14 20" id="KW-0472">Membrane</keyword>
<evidence type="ECO:0000256" key="1">
    <source>
        <dbReference type="ARBA" id="ARBA00004479"/>
    </source>
</evidence>
<accession>A0A2Z6N6R1</accession>
<dbReference type="PROSITE" id="PS50011">
    <property type="entry name" value="PROTEIN_KINASE_DOM"/>
    <property type="match status" value="1"/>
</dbReference>
<dbReference type="Pfam" id="PF00560">
    <property type="entry name" value="LRR_1"/>
    <property type="match status" value="2"/>
</dbReference>